<evidence type="ECO:0000256" key="1">
    <source>
        <dbReference type="ARBA" id="ARBA00003171"/>
    </source>
</evidence>
<dbReference type="InterPro" id="IPR005975">
    <property type="entry name" value="Nase_Mo-Fe_CF"/>
</dbReference>
<dbReference type="OrthoDB" id="9800746at2"/>
<evidence type="ECO:0000313" key="9">
    <source>
        <dbReference type="Proteomes" id="UP000262371"/>
    </source>
</evidence>
<reference evidence="8 9" key="1">
    <citation type="submission" date="2018-08" db="EMBL/GenBank/DDBJ databases">
        <title>Komagataeibacter sp. AV 382.</title>
        <authorList>
            <person name="Skraban J."/>
            <person name="Trcek J."/>
        </authorList>
    </citation>
    <scope>NUCLEOTIDE SEQUENCE [LARGE SCALE GENOMIC DNA]</scope>
    <source>
        <strain evidence="8 9">AV 382</strain>
    </source>
</reference>
<feature type="domain" description="Nitrogenase/oxidoreductase component 1" evidence="7">
    <location>
        <begin position="20"/>
        <end position="431"/>
    </location>
</feature>
<dbReference type="GO" id="GO:0065003">
    <property type="term" value="P:protein-containing complex assembly"/>
    <property type="evidence" value="ECO:0007669"/>
    <property type="project" value="InterPro"/>
</dbReference>
<dbReference type="InterPro" id="IPR000318">
    <property type="entry name" value="Nase_comp1_CS"/>
</dbReference>
<dbReference type="EMBL" id="QUWV01000071">
    <property type="protein sequence ID" value="RFD19829.1"/>
    <property type="molecule type" value="Genomic_DNA"/>
</dbReference>
<evidence type="ECO:0000256" key="2">
    <source>
        <dbReference type="ARBA" id="ARBA00005155"/>
    </source>
</evidence>
<evidence type="ECO:0000256" key="5">
    <source>
        <dbReference type="ARBA" id="ARBA00023231"/>
    </source>
</evidence>
<comment type="similarity">
    <text evidence="3 6">Belongs to the NifD/NifK/NifE/NifN family.</text>
</comment>
<dbReference type="InterPro" id="IPR050152">
    <property type="entry name" value="ChlB/BchB/BchZ"/>
</dbReference>
<gene>
    <name evidence="8" type="primary">nifN</name>
    <name evidence="8" type="ORF">DY926_09395</name>
</gene>
<evidence type="ECO:0000256" key="3">
    <source>
        <dbReference type="ARBA" id="ARBA00011002"/>
    </source>
</evidence>
<dbReference type="InterPro" id="IPR000510">
    <property type="entry name" value="Nase/OxRdtase_comp1"/>
</dbReference>
<dbReference type="PANTHER" id="PTHR33712:SF7">
    <property type="entry name" value="LIGHT-INDEPENDENT PROTOCHLOROPHYLLIDE REDUCTASE SUBUNIT B"/>
    <property type="match status" value="1"/>
</dbReference>
<evidence type="ECO:0000259" key="7">
    <source>
        <dbReference type="Pfam" id="PF00148"/>
    </source>
</evidence>
<comment type="pathway">
    <text evidence="2">Cofactor biosynthesis; Fe-Mo cofactor biosynthesis.</text>
</comment>
<dbReference type="NCBIfam" id="TIGR01285">
    <property type="entry name" value="nifN"/>
    <property type="match status" value="1"/>
</dbReference>
<sequence length="465" mass="49764">MAEIIKSRKPVSINPLKSSTPLGAALGYLGIEGAVPLLHGSQGCTSFALVLLVRHYKEAIPLQTTAMDEVATILGAAGNMEEALLNLQRRMKPRFIGIASTALVETRGEDYAGDLKLILARQPELADTSVVFASTPDYIGALEDGWAAAVSAVIDGVVAPWSPAVTSFQQVNVLPGVNQTPADIEYLRDLIESFGLYPVILPDLSGSLDGHIAEDWCATTQGGARLEEVAQMARAVHTIAIGEHMRQPADLLCSLTGVPVTVFSTLTGLAPNDRLLSLLSHISGRAVPGRYRRQRSQLLDAMLDGHFHFGGKRIAIAADPDLLFSLSQFFTSMGAKIVAAVASTANSPNLAQIPTERVIIGDLTDMEDAVRAAGGADLLVTHSHGRQSARRLGIPLLRVGFPIFDRLGTAHMHTVGYCGTRDLIFRVANLFMGQMHEHKPDDFAPARPAPFNEEIVHDSASLAAH</sequence>
<keyword evidence="5 6" id="KW-0535">Nitrogen fixation</keyword>
<dbReference type="PROSITE" id="PS00699">
    <property type="entry name" value="NITROGENASE_1_1"/>
    <property type="match status" value="1"/>
</dbReference>
<dbReference type="Pfam" id="PF00148">
    <property type="entry name" value="Oxidored_nitro"/>
    <property type="match status" value="1"/>
</dbReference>
<accession>A0A371Z097</accession>
<evidence type="ECO:0000313" key="8">
    <source>
        <dbReference type="EMBL" id="RFD19829.1"/>
    </source>
</evidence>
<dbReference type="Gene3D" id="6.10.250.1090">
    <property type="match status" value="1"/>
</dbReference>
<dbReference type="SUPFAM" id="SSF53807">
    <property type="entry name" value="Helical backbone' metal receptor"/>
    <property type="match status" value="1"/>
</dbReference>
<dbReference type="RefSeq" id="WP_116703137.1">
    <property type="nucleotide sequence ID" value="NZ_QUWV01000071.1"/>
</dbReference>
<keyword evidence="9" id="KW-1185">Reference proteome</keyword>
<dbReference type="AlphaFoldDB" id="A0A371Z097"/>
<dbReference type="UniPathway" id="UPA00782"/>
<dbReference type="CDD" id="cd01966">
    <property type="entry name" value="Nitrogenase_NifN_1"/>
    <property type="match status" value="1"/>
</dbReference>
<dbReference type="Proteomes" id="UP000262371">
    <property type="component" value="Unassembled WGS sequence"/>
</dbReference>
<evidence type="ECO:0000256" key="4">
    <source>
        <dbReference type="ARBA" id="ARBA00013282"/>
    </source>
</evidence>
<dbReference type="Gene3D" id="3.40.50.1980">
    <property type="entry name" value="Nitrogenase molybdenum iron protein domain"/>
    <property type="match status" value="3"/>
</dbReference>
<comment type="caution">
    <text evidence="8">The sequence shown here is derived from an EMBL/GenBank/DDBJ whole genome shotgun (WGS) entry which is preliminary data.</text>
</comment>
<proteinExistence type="inferred from homology"/>
<dbReference type="GO" id="GO:0016163">
    <property type="term" value="F:nitrogenase activity"/>
    <property type="evidence" value="ECO:0007669"/>
    <property type="project" value="InterPro"/>
</dbReference>
<name>A0A371Z097_9PROT</name>
<comment type="function">
    <text evidence="1">This protein may play a role in the biosynthesis of the prosthetic group of nitrogenase (FeMo cofactor).</text>
</comment>
<evidence type="ECO:0000256" key="6">
    <source>
        <dbReference type="RuleBase" id="RU004021"/>
    </source>
</evidence>
<protein>
    <recommendedName>
        <fullName evidence="4">Nitrogenase iron-molybdenum cofactor biosynthesis protein NifN</fullName>
    </recommendedName>
</protein>
<organism evidence="8 9">
    <name type="scientific">Komagataeibacter melaceti</name>
    <dbReference type="NCBI Taxonomy" id="2766577"/>
    <lineage>
        <taxon>Bacteria</taxon>
        <taxon>Pseudomonadati</taxon>
        <taxon>Pseudomonadota</taxon>
        <taxon>Alphaproteobacteria</taxon>
        <taxon>Acetobacterales</taxon>
        <taxon>Acetobacteraceae</taxon>
        <taxon>Komagataeibacter</taxon>
    </lineage>
</organism>
<dbReference type="PANTHER" id="PTHR33712">
    <property type="entry name" value="LIGHT-INDEPENDENT PROTOCHLOROPHYLLIDE REDUCTASE SUBUNIT B"/>
    <property type="match status" value="1"/>
</dbReference>